<keyword evidence="5" id="KW-0808">Transferase</keyword>
<proteinExistence type="predicted"/>
<keyword evidence="8" id="KW-0418">Kinase</keyword>
<dbReference type="EC" id="2.7.13.3" evidence="3"/>
<feature type="domain" description="Histidine kinase" evidence="15">
    <location>
        <begin position="514"/>
        <end position="609"/>
    </location>
</feature>
<keyword evidence="13" id="KW-0175">Coiled coil</keyword>
<keyword evidence="4" id="KW-0597">Phosphoprotein</keyword>
<dbReference type="Gene3D" id="3.30.450.20">
    <property type="entry name" value="PAS domain"/>
    <property type="match status" value="1"/>
</dbReference>
<dbReference type="Pfam" id="PF13675">
    <property type="entry name" value="PilJ"/>
    <property type="match status" value="1"/>
</dbReference>
<evidence type="ECO:0000256" key="7">
    <source>
        <dbReference type="ARBA" id="ARBA00022741"/>
    </source>
</evidence>
<dbReference type="InterPro" id="IPR036890">
    <property type="entry name" value="HATPase_C_sf"/>
</dbReference>
<dbReference type="InterPro" id="IPR011712">
    <property type="entry name" value="Sig_transdc_His_kin_sub3_dim/P"/>
</dbReference>
<dbReference type="Gene3D" id="3.30.565.10">
    <property type="entry name" value="Histidine kinase-like ATPase, C-terminal domain"/>
    <property type="match status" value="1"/>
</dbReference>
<feature type="coiled-coil region" evidence="13">
    <location>
        <begin position="368"/>
        <end position="395"/>
    </location>
</feature>
<feature type="domain" description="PAC" evidence="16">
    <location>
        <begin position="328"/>
        <end position="379"/>
    </location>
</feature>
<dbReference type="GO" id="GO:0046983">
    <property type="term" value="F:protein dimerization activity"/>
    <property type="evidence" value="ECO:0007669"/>
    <property type="project" value="InterPro"/>
</dbReference>
<dbReference type="AlphaFoldDB" id="A0A3B0CG40"/>
<dbReference type="Proteomes" id="UP000276603">
    <property type="component" value="Unassembled WGS sequence"/>
</dbReference>
<dbReference type="Pfam" id="PF02518">
    <property type="entry name" value="HATPase_c"/>
    <property type="match status" value="1"/>
</dbReference>
<dbReference type="Pfam" id="PF13426">
    <property type="entry name" value="PAS_9"/>
    <property type="match status" value="1"/>
</dbReference>
<evidence type="ECO:0000256" key="14">
    <source>
        <dbReference type="SAM" id="Phobius"/>
    </source>
</evidence>
<evidence type="ECO:0000256" key="10">
    <source>
        <dbReference type="ARBA" id="ARBA00022989"/>
    </source>
</evidence>
<dbReference type="Pfam" id="PF07730">
    <property type="entry name" value="HisKA_3"/>
    <property type="match status" value="1"/>
</dbReference>
<keyword evidence="10 14" id="KW-1133">Transmembrane helix</keyword>
<evidence type="ECO:0000313" key="18">
    <source>
        <dbReference type="Proteomes" id="UP000276603"/>
    </source>
</evidence>
<sequence>MENQKQQQALDTATFLRVRKWYLLAIATIALTIIVAQILIQQHLNLQLNDSRVINVAGRQRAFSQKLVKEALLLQTAESDTKAQERIREDLKQTLFVWKTSHAGLQNGNDSIGLPKEENKTILSLFKDLNPHHQAMVNAAETMLSEGSKPNIPADAYESQLQVLLDNEGDFLIKMDAIVNEYDALSKEKLQRLKLKEYLLLALSLLILLLEVAFIFRPLSIQIRETISKLIQSQIESDNTASKVKRLFEEKERSLQQLQELNFVIDNAALFASIRKNGTVVFISKKFMNLLGVPNVQLNSPLSEILTEDEGQQQYLREIVTSKRKNIRNEEIEITTKTGTHLWLDMSIIPMHQSSLEQSVLILCSNITERKKNQLKIEELTKQNYEERMQQKQLQASQIVEGQEEERKRIAKDIHDGIGQMLTALKFNIESINLDQKEKTKEKIAYLKTLASDLIKGVRTATFNLTPPELEDHGIFPALQKMTTELSKLTGENILFENKTEENIRFDSLAETNIYRVTQEAVNNAIKYSEANYILVTINHVDGLLSVVIDDDGKGFDPSVLDKVAKKNSEGGMGVFFMKERVNYINGRLFINSIPGEGTRVTINYKVGEAMLDNS</sequence>
<keyword evidence="18" id="KW-1185">Reference proteome</keyword>
<dbReference type="NCBIfam" id="TIGR00229">
    <property type="entry name" value="sensory_box"/>
    <property type="match status" value="1"/>
</dbReference>
<evidence type="ECO:0000313" key="17">
    <source>
        <dbReference type="EMBL" id="RKN82877.1"/>
    </source>
</evidence>
<dbReference type="PROSITE" id="PS50109">
    <property type="entry name" value="HIS_KIN"/>
    <property type="match status" value="1"/>
</dbReference>
<dbReference type="GO" id="GO:0016020">
    <property type="term" value="C:membrane"/>
    <property type="evidence" value="ECO:0007669"/>
    <property type="project" value="UniProtKB-SubCell"/>
</dbReference>
<name>A0A3B0CG40_9FLAO</name>
<feature type="transmembrane region" description="Helical" evidence="14">
    <location>
        <begin position="21"/>
        <end position="40"/>
    </location>
</feature>
<keyword evidence="12 14" id="KW-0472">Membrane</keyword>
<dbReference type="InterPro" id="IPR000014">
    <property type="entry name" value="PAS"/>
</dbReference>
<dbReference type="InterPro" id="IPR003594">
    <property type="entry name" value="HATPase_dom"/>
</dbReference>
<organism evidence="17 18">
    <name type="scientific">Ulvibacterium marinum</name>
    <dbReference type="NCBI Taxonomy" id="2419782"/>
    <lineage>
        <taxon>Bacteria</taxon>
        <taxon>Pseudomonadati</taxon>
        <taxon>Bacteroidota</taxon>
        <taxon>Flavobacteriia</taxon>
        <taxon>Flavobacteriales</taxon>
        <taxon>Flavobacteriaceae</taxon>
        <taxon>Ulvibacterium</taxon>
    </lineage>
</organism>
<dbReference type="InterPro" id="IPR000700">
    <property type="entry name" value="PAS-assoc_C"/>
</dbReference>
<comment type="subcellular location">
    <subcellularLocation>
        <location evidence="2">Membrane</location>
        <topology evidence="2">Multi-pass membrane protein</topology>
    </subcellularLocation>
</comment>
<reference evidence="17 18" key="1">
    <citation type="submission" date="2018-10" db="EMBL/GenBank/DDBJ databases">
        <title>Ulvibacterium marinum gen. nov., sp. nov., a novel marine bacterium of the family Flavobacteriaceae, isolated from a culture of the green alga Ulva prolifera.</title>
        <authorList>
            <person name="Zhang Z."/>
        </authorList>
    </citation>
    <scope>NUCLEOTIDE SEQUENCE [LARGE SCALE GENOMIC DNA]</scope>
    <source>
        <strain evidence="17 18">CCMM003</strain>
    </source>
</reference>
<evidence type="ECO:0000256" key="8">
    <source>
        <dbReference type="ARBA" id="ARBA00022777"/>
    </source>
</evidence>
<keyword evidence="9" id="KW-0067">ATP-binding</keyword>
<evidence type="ECO:0000256" key="2">
    <source>
        <dbReference type="ARBA" id="ARBA00004141"/>
    </source>
</evidence>
<dbReference type="InterPro" id="IPR029095">
    <property type="entry name" value="NarX-like_N"/>
</dbReference>
<dbReference type="InterPro" id="IPR050482">
    <property type="entry name" value="Sensor_HK_TwoCompSys"/>
</dbReference>
<gene>
    <name evidence="17" type="ORF">D7Z94_03285</name>
</gene>
<comment type="catalytic activity">
    <reaction evidence="1">
        <text>ATP + protein L-histidine = ADP + protein N-phospho-L-histidine.</text>
        <dbReference type="EC" id="2.7.13.3"/>
    </reaction>
</comment>
<keyword evidence="6 14" id="KW-0812">Transmembrane</keyword>
<dbReference type="PROSITE" id="PS50113">
    <property type="entry name" value="PAC"/>
    <property type="match status" value="1"/>
</dbReference>
<dbReference type="SUPFAM" id="SSF55785">
    <property type="entry name" value="PYP-like sensor domain (PAS domain)"/>
    <property type="match status" value="1"/>
</dbReference>
<dbReference type="RefSeq" id="WP_120710077.1">
    <property type="nucleotide sequence ID" value="NZ_RBCJ01000001.1"/>
</dbReference>
<dbReference type="EMBL" id="RBCJ01000001">
    <property type="protein sequence ID" value="RKN82877.1"/>
    <property type="molecule type" value="Genomic_DNA"/>
</dbReference>
<dbReference type="InterPro" id="IPR005467">
    <property type="entry name" value="His_kinase_dom"/>
</dbReference>
<evidence type="ECO:0000256" key="11">
    <source>
        <dbReference type="ARBA" id="ARBA00023012"/>
    </source>
</evidence>
<keyword evidence="7" id="KW-0547">Nucleotide-binding</keyword>
<evidence type="ECO:0000256" key="3">
    <source>
        <dbReference type="ARBA" id="ARBA00012438"/>
    </source>
</evidence>
<evidence type="ECO:0000256" key="4">
    <source>
        <dbReference type="ARBA" id="ARBA00022553"/>
    </source>
</evidence>
<evidence type="ECO:0000259" key="15">
    <source>
        <dbReference type="PROSITE" id="PS50109"/>
    </source>
</evidence>
<dbReference type="CDD" id="cd16917">
    <property type="entry name" value="HATPase_UhpB-NarQ-NarX-like"/>
    <property type="match status" value="1"/>
</dbReference>
<dbReference type="PANTHER" id="PTHR24421:SF10">
    <property type="entry name" value="NITRATE_NITRITE SENSOR PROTEIN NARQ"/>
    <property type="match status" value="1"/>
</dbReference>
<evidence type="ECO:0000256" key="9">
    <source>
        <dbReference type="ARBA" id="ARBA00022840"/>
    </source>
</evidence>
<evidence type="ECO:0000259" key="16">
    <source>
        <dbReference type="PROSITE" id="PS50113"/>
    </source>
</evidence>
<dbReference type="PANTHER" id="PTHR24421">
    <property type="entry name" value="NITRATE/NITRITE SENSOR PROTEIN NARX-RELATED"/>
    <property type="match status" value="1"/>
</dbReference>
<evidence type="ECO:0000256" key="6">
    <source>
        <dbReference type="ARBA" id="ARBA00022692"/>
    </source>
</evidence>
<dbReference type="SMART" id="SM00387">
    <property type="entry name" value="HATPase_c"/>
    <property type="match status" value="1"/>
</dbReference>
<dbReference type="SUPFAM" id="SSF55874">
    <property type="entry name" value="ATPase domain of HSP90 chaperone/DNA topoisomerase II/histidine kinase"/>
    <property type="match status" value="1"/>
</dbReference>
<keyword evidence="11" id="KW-0902">Two-component regulatory system</keyword>
<evidence type="ECO:0000256" key="5">
    <source>
        <dbReference type="ARBA" id="ARBA00022679"/>
    </source>
</evidence>
<evidence type="ECO:0000256" key="13">
    <source>
        <dbReference type="SAM" id="Coils"/>
    </source>
</evidence>
<comment type="caution">
    <text evidence="17">The sequence shown here is derived from an EMBL/GenBank/DDBJ whole genome shotgun (WGS) entry which is preliminary data.</text>
</comment>
<dbReference type="Gene3D" id="1.20.5.1930">
    <property type="match status" value="1"/>
</dbReference>
<dbReference type="GO" id="GO:0005524">
    <property type="term" value="F:ATP binding"/>
    <property type="evidence" value="ECO:0007669"/>
    <property type="project" value="UniProtKB-KW"/>
</dbReference>
<evidence type="ECO:0000256" key="1">
    <source>
        <dbReference type="ARBA" id="ARBA00000085"/>
    </source>
</evidence>
<dbReference type="OrthoDB" id="9760839at2"/>
<protein>
    <recommendedName>
        <fullName evidence="3">histidine kinase</fullName>
        <ecNumber evidence="3">2.7.13.3</ecNumber>
    </recommendedName>
</protein>
<evidence type="ECO:0000256" key="12">
    <source>
        <dbReference type="ARBA" id="ARBA00023136"/>
    </source>
</evidence>
<dbReference type="GO" id="GO:0000155">
    <property type="term" value="F:phosphorelay sensor kinase activity"/>
    <property type="evidence" value="ECO:0007669"/>
    <property type="project" value="InterPro"/>
</dbReference>
<accession>A0A3B0CG40</accession>
<dbReference type="InterPro" id="IPR035965">
    <property type="entry name" value="PAS-like_dom_sf"/>
</dbReference>